<comment type="similarity">
    <text evidence="1">Belongs to the ARG7 family.</text>
</comment>
<keyword evidence="3" id="KW-1185">Reference proteome</keyword>
<dbReference type="InterPro" id="IPR003676">
    <property type="entry name" value="SAUR_fam"/>
</dbReference>
<dbReference type="Pfam" id="PF02519">
    <property type="entry name" value="Auxin_inducible"/>
    <property type="match status" value="1"/>
</dbReference>
<gene>
    <name evidence="2" type="ORF">HUJ06_014802</name>
</gene>
<evidence type="ECO:0000313" key="3">
    <source>
        <dbReference type="Proteomes" id="UP000607653"/>
    </source>
</evidence>
<dbReference type="Proteomes" id="UP000607653">
    <property type="component" value="Unassembled WGS sequence"/>
</dbReference>
<protein>
    <recommendedName>
        <fullName evidence="4">Auxin-responsive protein SAUR21-like</fullName>
    </recommendedName>
</protein>
<proteinExistence type="inferred from homology"/>
<evidence type="ECO:0000313" key="2">
    <source>
        <dbReference type="EMBL" id="DAD40479.1"/>
    </source>
</evidence>
<reference evidence="2 3" key="1">
    <citation type="journal article" date="2020" name="Mol. Biol. Evol.">
        <title>Distinct Expression and Methylation Patterns for Genes with Different Fates following a Single Whole-Genome Duplication in Flowering Plants.</title>
        <authorList>
            <person name="Shi T."/>
            <person name="Rahmani R.S."/>
            <person name="Gugger P.F."/>
            <person name="Wang M."/>
            <person name="Li H."/>
            <person name="Zhang Y."/>
            <person name="Li Z."/>
            <person name="Wang Q."/>
            <person name="Van de Peer Y."/>
            <person name="Marchal K."/>
            <person name="Chen J."/>
        </authorList>
    </citation>
    <scope>NUCLEOTIDE SEQUENCE [LARGE SCALE GENOMIC DNA]</scope>
    <source>
        <tissue evidence="2">Leaf</tissue>
    </source>
</reference>
<evidence type="ECO:0008006" key="4">
    <source>
        <dbReference type="Google" id="ProtNLM"/>
    </source>
</evidence>
<sequence length="106" mass="11880">MGIRLPEMVKQIVRLLSPLPQTKDRGLLSRVATTVNVPKGHFTVYVGEMEQKRFVVPISYLKHPQFQDLLSWAAEEFGFDHPMGGGLIIPCNADDFVDLVSRLNAS</sequence>
<dbReference type="PANTHER" id="PTHR31929">
    <property type="entry name" value="SAUR-LIKE AUXIN-RESPONSIVE PROTEIN FAMILY-RELATED"/>
    <property type="match status" value="1"/>
</dbReference>
<comment type="caution">
    <text evidence="2">The sequence shown here is derived from an EMBL/GenBank/DDBJ whole genome shotgun (WGS) entry which is preliminary data.</text>
</comment>
<name>A0A822ZAL2_NELNU</name>
<dbReference type="GO" id="GO:0009733">
    <property type="term" value="P:response to auxin"/>
    <property type="evidence" value="ECO:0007669"/>
    <property type="project" value="InterPro"/>
</dbReference>
<accession>A0A822ZAL2</accession>
<organism evidence="2 3">
    <name type="scientific">Nelumbo nucifera</name>
    <name type="common">Sacred lotus</name>
    <dbReference type="NCBI Taxonomy" id="4432"/>
    <lineage>
        <taxon>Eukaryota</taxon>
        <taxon>Viridiplantae</taxon>
        <taxon>Streptophyta</taxon>
        <taxon>Embryophyta</taxon>
        <taxon>Tracheophyta</taxon>
        <taxon>Spermatophyta</taxon>
        <taxon>Magnoliopsida</taxon>
        <taxon>Proteales</taxon>
        <taxon>Nelumbonaceae</taxon>
        <taxon>Nelumbo</taxon>
    </lineage>
</organism>
<evidence type="ECO:0000256" key="1">
    <source>
        <dbReference type="ARBA" id="ARBA00006974"/>
    </source>
</evidence>
<dbReference type="AlphaFoldDB" id="A0A822ZAL2"/>
<dbReference type="EMBL" id="DUZY01000005">
    <property type="protein sequence ID" value="DAD40479.1"/>
    <property type="molecule type" value="Genomic_DNA"/>
</dbReference>